<dbReference type="InterPro" id="IPR042094">
    <property type="entry name" value="T2SS_GspF_sf"/>
</dbReference>
<protein>
    <submittedName>
        <fullName evidence="8">Type II secretion system F family protein</fullName>
    </submittedName>
</protein>
<dbReference type="EMBL" id="JALXMO010000019">
    <property type="protein sequence ID" value="MCT1607243.1"/>
    <property type="molecule type" value="Genomic_DNA"/>
</dbReference>
<comment type="caution">
    <text evidence="8">The sequence shown here is derived from an EMBL/GenBank/DDBJ whole genome shotgun (WGS) entry which is preliminary data.</text>
</comment>
<dbReference type="PROSITE" id="PS51257">
    <property type="entry name" value="PROKAR_LIPOPROTEIN"/>
    <property type="match status" value="1"/>
</dbReference>
<evidence type="ECO:0000256" key="6">
    <source>
        <dbReference type="SAM" id="Phobius"/>
    </source>
</evidence>
<name>A0ABT2HRD9_9MICC</name>
<gene>
    <name evidence="8" type="ORF">M3B43_07870</name>
</gene>
<evidence type="ECO:0000256" key="2">
    <source>
        <dbReference type="ARBA" id="ARBA00022475"/>
    </source>
</evidence>
<dbReference type="Proteomes" id="UP001205046">
    <property type="component" value="Unassembled WGS sequence"/>
</dbReference>
<evidence type="ECO:0000256" key="3">
    <source>
        <dbReference type="ARBA" id="ARBA00022692"/>
    </source>
</evidence>
<evidence type="ECO:0000313" key="8">
    <source>
        <dbReference type="EMBL" id="MCT1607243.1"/>
    </source>
</evidence>
<sequence length="318" mass="33940">MPAARGGGAVTPGLILLLLGVVLILACAGILLFAGGTLDQAAVVRSESGGLRGSFRGGVIRPLNQLFQQTAPGEALARRLVEANLRALYPLEYFILGVLIVVGTFLIASSEVTLVWALLITGGVMVILLNALSALRERQYRLFLAQLPELSRILANSTSAGLSIRSALEIAADEMSNPAGRELAILNDELRIGTPLDVALERLEARIPGKDLAVLIGTLVISQRSGGSLITALRGMAQALEERKETTREVRTLMTQASFTGYMVVIFGVGLVLMFNWINPGLLYELTSTLIGQIALIITGASYVLGIIIIRRITKVQI</sequence>
<accession>A0ABT2HRD9</accession>
<feature type="transmembrane region" description="Helical" evidence="6">
    <location>
        <begin position="87"/>
        <end position="108"/>
    </location>
</feature>
<dbReference type="Gene3D" id="1.20.81.30">
    <property type="entry name" value="Type II secretion system (T2SS), domain F"/>
    <property type="match status" value="1"/>
</dbReference>
<keyword evidence="9" id="KW-1185">Reference proteome</keyword>
<feature type="transmembrane region" description="Helical" evidence="6">
    <location>
        <begin position="114"/>
        <end position="135"/>
    </location>
</feature>
<keyword evidence="5 6" id="KW-0472">Membrane</keyword>
<dbReference type="PANTHER" id="PTHR35007">
    <property type="entry name" value="INTEGRAL MEMBRANE PROTEIN-RELATED"/>
    <property type="match status" value="1"/>
</dbReference>
<dbReference type="Pfam" id="PF00482">
    <property type="entry name" value="T2SSF"/>
    <property type="match status" value="1"/>
</dbReference>
<evidence type="ECO:0000256" key="4">
    <source>
        <dbReference type="ARBA" id="ARBA00022989"/>
    </source>
</evidence>
<reference evidence="8 9" key="1">
    <citation type="submission" date="2022-04" db="EMBL/GenBank/DDBJ databases">
        <title>Human microbiome associated bacterial genomes.</title>
        <authorList>
            <person name="Sandstrom S."/>
            <person name="Salamzade R."/>
            <person name="Kalan L.R."/>
        </authorList>
    </citation>
    <scope>NUCLEOTIDE SEQUENCE [LARGE SCALE GENOMIC DNA]</scope>
    <source>
        <strain evidence="9">p3-SID767</strain>
    </source>
</reference>
<feature type="domain" description="Type II secretion system protein GspF" evidence="7">
    <location>
        <begin position="151"/>
        <end position="275"/>
    </location>
</feature>
<feature type="transmembrane region" description="Helical" evidence="6">
    <location>
        <begin position="290"/>
        <end position="310"/>
    </location>
</feature>
<dbReference type="PANTHER" id="PTHR35007:SF1">
    <property type="entry name" value="PILUS ASSEMBLY PROTEIN"/>
    <property type="match status" value="1"/>
</dbReference>
<keyword evidence="4 6" id="KW-1133">Transmembrane helix</keyword>
<proteinExistence type="predicted"/>
<keyword evidence="3 6" id="KW-0812">Transmembrane</keyword>
<keyword evidence="2" id="KW-1003">Cell membrane</keyword>
<evidence type="ECO:0000256" key="5">
    <source>
        <dbReference type="ARBA" id="ARBA00023136"/>
    </source>
</evidence>
<organism evidence="8 9">
    <name type="scientific">Nesterenkonia massiliensis</name>
    <dbReference type="NCBI Taxonomy" id="1232429"/>
    <lineage>
        <taxon>Bacteria</taxon>
        <taxon>Bacillati</taxon>
        <taxon>Actinomycetota</taxon>
        <taxon>Actinomycetes</taxon>
        <taxon>Micrococcales</taxon>
        <taxon>Micrococcaceae</taxon>
        <taxon>Nesterenkonia</taxon>
    </lineage>
</organism>
<evidence type="ECO:0000313" key="9">
    <source>
        <dbReference type="Proteomes" id="UP001205046"/>
    </source>
</evidence>
<dbReference type="InterPro" id="IPR018076">
    <property type="entry name" value="T2SS_GspF_dom"/>
</dbReference>
<comment type="subcellular location">
    <subcellularLocation>
        <location evidence="1">Cell membrane</location>
        <topology evidence="1">Multi-pass membrane protein</topology>
    </subcellularLocation>
</comment>
<feature type="transmembrane region" description="Helical" evidence="6">
    <location>
        <begin position="12"/>
        <end position="35"/>
    </location>
</feature>
<evidence type="ECO:0000256" key="1">
    <source>
        <dbReference type="ARBA" id="ARBA00004651"/>
    </source>
</evidence>
<feature type="transmembrane region" description="Helical" evidence="6">
    <location>
        <begin position="259"/>
        <end position="278"/>
    </location>
</feature>
<evidence type="ECO:0000259" key="7">
    <source>
        <dbReference type="Pfam" id="PF00482"/>
    </source>
</evidence>
<dbReference type="RefSeq" id="WP_044496247.1">
    <property type="nucleotide sequence ID" value="NZ_JALXMO010000019.1"/>
</dbReference>